<gene>
    <name evidence="20" type="ORF">TCIL3000_11_11010</name>
</gene>
<comment type="pathway">
    <text evidence="3">Protein modification; protein glycosylation.</text>
</comment>
<evidence type="ECO:0000256" key="12">
    <source>
        <dbReference type="ARBA" id="ARBA00022842"/>
    </source>
</evidence>
<name>G0V1U7_TRYCI</name>
<feature type="transmembrane region" description="Helical" evidence="19">
    <location>
        <begin position="302"/>
        <end position="322"/>
    </location>
</feature>
<evidence type="ECO:0000256" key="9">
    <source>
        <dbReference type="ARBA" id="ARBA00022692"/>
    </source>
</evidence>
<comment type="cofactor">
    <cofactor evidence="1">
        <name>Mg(2+)</name>
        <dbReference type="ChEBI" id="CHEBI:18420"/>
    </cofactor>
</comment>
<dbReference type="EMBL" id="HE575324">
    <property type="protein sequence ID" value="CCC95618.1"/>
    <property type="molecule type" value="Genomic_DNA"/>
</dbReference>
<comment type="function">
    <text evidence="17">UDP-N-acetylglucosamine--dolichyl-phosphate N-acetylglucosaminephosphotransferase that operates in the biosynthetic pathway of dolichol-linked oligosaccharides, the glycan precursors employed in protein asparagine (N)-glycosylation. The assembly of dolichol-linked oligosaccharides begins on the cytosolic side of the endoplasmic reticulum membrane and finishes in its lumen. The sequential addition of sugars to dolichol pyrophosphate produces dolichol-linked oligosaccharides containing fourteen sugars, including two GlcNAcs, nine mannoses and three glucoses. Once assembled, the oligosaccharide is transferred from the lipid to nascent proteins by oligosaccharyltransferases. Catalyzes the initial step of dolichol-linked oligosaccharide biosynthesis, transfering GlcNAc-1-P from cytosolic UDP-GlcNAc onto the carrier lipid dolichyl phosphate (P-dolichol), yielding GlcNAc-P-P-dolichol embedded in the cytoplasmic leaflet of the endoplasmic reticulum membrane.</text>
</comment>
<evidence type="ECO:0000256" key="5">
    <source>
        <dbReference type="ARBA" id="ARBA00013225"/>
    </source>
</evidence>
<keyword evidence="10" id="KW-0479">Metal-binding</keyword>
<feature type="transmembrane region" description="Helical" evidence="19">
    <location>
        <begin position="278"/>
        <end position="296"/>
    </location>
</feature>
<keyword evidence="7" id="KW-0328">Glycosyltransferase</keyword>
<dbReference type="GO" id="GO:0046872">
    <property type="term" value="F:metal ion binding"/>
    <property type="evidence" value="ECO:0007669"/>
    <property type="project" value="UniProtKB-KW"/>
</dbReference>
<evidence type="ECO:0000256" key="2">
    <source>
        <dbReference type="ARBA" id="ARBA00004477"/>
    </source>
</evidence>
<dbReference type="GO" id="GO:0003975">
    <property type="term" value="F:UDP-N-acetylglucosamine-dolichyl-phosphate N-acetylglucosaminephosphotransferase activity"/>
    <property type="evidence" value="ECO:0007669"/>
    <property type="project" value="UniProtKB-EC"/>
</dbReference>
<keyword evidence="9 19" id="KW-0812">Transmembrane</keyword>
<evidence type="ECO:0000256" key="16">
    <source>
        <dbReference type="ARBA" id="ARBA00033238"/>
    </source>
</evidence>
<feature type="transmembrane region" description="Helical" evidence="19">
    <location>
        <begin position="118"/>
        <end position="136"/>
    </location>
</feature>
<dbReference type="GO" id="GO:0016757">
    <property type="term" value="F:glycosyltransferase activity"/>
    <property type="evidence" value="ECO:0007669"/>
    <property type="project" value="UniProtKB-KW"/>
</dbReference>
<dbReference type="GO" id="GO:0006488">
    <property type="term" value="P:dolichol-linked oligosaccharide biosynthetic process"/>
    <property type="evidence" value="ECO:0007669"/>
    <property type="project" value="InterPro"/>
</dbReference>
<feature type="transmembrane region" description="Helical" evidence="19">
    <location>
        <begin position="211"/>
        <end position="231"/>
    </location>
</feature>
<keyword evidence="11" id="KW-0256">Endoplasmic reticulum</keyword>
<dbReference type="Pfam" id="PF00953">
    <property type="entry name" value="Glycos_transf_4"/>
    <property type="match status" value="1"/>
</dbReference>
<dbReference type="PANTHER" id="PTHR10571">
    <property type="entry name" value="UDP-N-ACETYLGLUCOSAMINE--DOLICHYL-PHOSPHATE N-ACETYLGLUCOSAMINEPHOSPHOTRANSFERASE"/>
    <property type="match status" value="1"/>
</dbReference>
<evidence type="ECO:0000256" key="10">
    <source>
        <dbReference type="ARBA" id="ARBA00022723"/>
    </source>
</evidence>
<dbReference type="AlphaFoldDB" id="G0V1U7"/>
<evidence type="ECO:0000256" key="13">
    <source>
        <dbReference type="ARBA" id="ARBA00022989"/>
    </source>
</evidence>
<evidence type="ECO:0000256" key="15">
    <source>
        <dbReference type="ARBA" id="ARBA00029567"/>
    </source>
</evidence>
<keyword evidence="12" id="KW-0460">Magnesium</keyword>
<keyword evidence="14 19" id="KW-0472">Membrane</keyword>
<feature type="transmembrane region" description="Helical" evidence="19">
    <location>
        <begin position="89"/>
        <end position="112"/>
    </location>
</feature>
<protein>
    <recommendedName>
        <fullName evidence="6">UDP-N-acetylglucosamine--dolichyl-phosphate N-acetylglucosaminephosphotransferase</fullName>
        <ecNumber evidence="5">2.7.8.15</ecNumber>
    </recommendedName>
    <alternativeName>
        <fullName evidence="15">GlcNAc-1-P transferase</fullName>
    </alternativeName>
    <alternativeName>
        <fullName evidence="16">N-acetylglucosamine-1-phosphate transferase</fullName>
    </alternativeName>
</protein>
<evidence type="ECO:0000256" key="8">
    <source>
        <dbReference type="ARBA" id="ARBA00022679"/>
    </source>
</evidence>
<dbReference type="UniPathway" id="UPA00378"/>
<dbReference type="VEuPathDB" id="TriTrypDB:TcIL3000.11.11010"/>
<organism evidence="20">
    <name type="scientific">Trypanosoma congolense (strain IL3000)</name>
    <dbReference type="NCBI Taxonomy" id="1068625"/>
    <lineage>
        <taxon>Eukaryota</taxon>
        <taxon>Discoba</taxon>
        <taxon>Euglenozoa</taxon>
        <taxon>Kinetoplastea</taxon>
        <taxon>Metakinetoplastina</taxon>
        <taxon>Trypanosomatida</taxon>
        <taxon>Trypanosomatidae</taxon>
        <taxon>Trypanosoma</taxon>
        <taxon>Nannomonas</taxon>
    </lineage>
</organism>
<proteinExistence type="inferred from homology"/>
<feature type="transmembrane region" description="Helical" evidence="19">
    <location>
        <begin position="143"/>
        <end position="160"/>
    </location>
</feature>
<evidence type="ECO:0000256" key="11">
    <source>
        <dbReference type="ARBA" id="ARBA00022824"/>
    </source>
</evidence>
<feature type="transmembrane region" description="Helical" evidence="19">
    <location>
        <begin position="243"/>
        <end position="266"/>
    </location>
</feature>
<comment type="similarity">
    <text evidence="4">Belongs to the glycosyltransferase 4 family.</text>
</comment>
<evidence type="ECO:0000256" key="1">
    <source>
        <dbReference type="ARBA" id="ARBA00001946"/>
    </source>
</evidence>
<reference evidence="20" key="1">
    <citation type="journal article" date="2012" name="Proc. Natl. Acad. Sci. U.S.A.">
        <title>Antigenic diversity is generated by distinct evolutionary mechanisms in African trypanosome species.</title>
        <authorList>
            <person name="Jackson A.P."/>
            <person name="Berry A."/>
            <person name="Aslett M."/>
            <person name="Allison H.C."/>
            <person name="Burton P."/>
            <person name="Vavrova-Anderson J."/>
            <person name="Brown R."/>
            <person name="Browne H."/>
            <person name="Corton N."/>
            <person name="Hauser H."/>
            <person name="Gamble J."/>
            <person name="Gilderthorp R."/>
            <person name="Marcello L."/>
            <person name="McQuillan J."/>
            <person name="Otto T.D."/>
            <person name="Quail M.A."/>
            <person name="Sanders M.J."/>
            <person name="van Tonder A."/>
            <person name="Ginger M.L."/>
            <person name="Field M.C."/>
            <person name="Barry J.D."/>
            <person name="Hertz-Fowler C."/>
            <person name="Berriman M."/>
        </authorList>
    </citation>
    <scope>NUCLEOTIDE SEQUENCE</scope>
    <source>
        <strain evidence="20">IL3000</strain>
    </source>
</reference>
<accession>G0V1U7</accession>
<evidence type="ECO:0000256" key="6">
    <source>
        <dbReference type="ARBA" id="ARBA00017659"/>
    </source>
</evidence>
<evidence type="ECO:0000256" key="17">
    <source>
        <dbReference type="ARBA" id="ARBA00044717"/>
    </source>
</evidence>
<feature type="transmembrane region" description="Helical" evidence="19">
    <location>
        <begin position="180"/>
        <end position="204"/>
    </location>
</feature>
<feature type="transmembrane region" description="Helical" evidence="19">
    <location>
        <begin position="366"/>
        <end position="385"/>
    </location>
</feature>
<evidence type="ECO:0000256" key="14">
    <source>
        <dbReference type="ARBA" id="ARBA00023136"/>
    </source>
</evidence>
<keyword evidence="8" id="KW-0808">Transferase</keyword>
<dbReference type="EC" id="2.7.8.15" evidence="5"/>
<sequence length="394" mass="43519">MNDAAAATQRILNSVVYHWYELFLVFVSCVVSYVATVYFIGKVRLKLIQRNICGIDINKTTPEQRRRIVAKRFEELDEREKQLIVPESLGTLAGAVYLSAVLVATSAAFGITSRQMDGAITSIAVMLFLGFVDDVLDLRWRYKILLSAIGTIPLVMTYKGNLEVVVPRFLTAYVSSPTVYLGVFYLVGLSLLCIFCTNSINILAGVNGVEVGQSIVIAVACIIHCIMQLRLEEVPSHKGPTTAPGQVLAIALLAPFVGVSLALWRFNSYPASVFVGDSYTYFAGTVLSVAGVTGVYSKTLMLFFLPQLVNFVISLPQLLRIVPCPRHRVPRWDPNRDVMQNSGNYTLLNLILLLCGDMHERALTGAVLKVQVFSCVVGMFARYFLASLLYDHVN</sequence>
<keyword evidence="13 19" id="KW-1133">Transmembrane helix</keyword>
<dbReference type="PANTHER" id="PTHR10571:SF0">
    <property type="entry name" value="UDP-N-ACETYLGLUCOSAMINE--DOLICHYL-PHOSPHATE N-ACETYLGLUCOSAMINEPHOSPHOTRANSFERASE"/>
    <property type="match status" value="1"/>
</dbReference>
<evidence type="ECO:0000313" key="20">
    <source>
        <dbReference type="EMBL" id="CCC95618.1"/>
    </source>
</evidence>
<evidence type="ECO:0000256" key="19">
    <source>
        <dbReference type="SAM" id="Phobius"/>
    </source>
</evidence>
<evidence type="ECO:0000256" key="3">
    <source>
        <dbReference type="ARBA" id="ARBA00004922"/>
    </source>
</evidence>
<evidence type="ECO:0000256" key="7">
    <source>
        <dbReference type="ARBA" id="ARBA00022676"/>
    </source>
</evidence>
<feature type="transmembrane region" description="Helical" evidence="19">
    <location>
        <begin position="22"/>
        <end position="41"/>
    </location>
</feature>
<comment type="subcellular location">
    <subcellularLocation>
        <location evidence="2">Endoplasmic reticulum membrane</location>
        <topology evidence="2">Multi-pass membrane protein</topology>
    </subcellularLocation>
</comment>
<dbReference type="InterPro" id="IPR033895">
    <property type="entry name" value="GPT"/>
</dbReference>
<comment type="catalytic activity">
    <reaction evidence="18">
        <text>a di-trans,poly-cis-dolichyl phosphate + UDP-N-acetyl-alpha-D-glucosamine = an N-acetyl-alpha-D-glucosaminyl-diphospho-di-trans,poly-cis-dolichol + UMP</text>
        <dbReference type="Rhea" id="RHEA:13289"/>
        <dbReference type="Rhea" id="RHEA-COMP:19498"/>
        <dbReference type="Rhea" id="RHEA-COMP:19507"/>
        <dbReference type="ChEBI" id="CHEBI:57683"/>
        <dbReference type="ChEBI" id="CHEBI:57705"/>
        <dbReference type="ChEBI" id="CHEBI:57865"/>
        <dbReference type="ChEBI" id="CHEBI:58427"/>
        <dbReference type="EC" id="2.7.8.15"/>
    </reaction>
    <physiologicalReaction direction="left-to-right" evidence="18">
        <dbReference type="Rhea" id="RHEA:13290"/>
    </physiologicalReaction>
</comment>
<dbReference type="CDD" id="cd06855">
    <property type="entry name" value="GT_GPT_euk"/>
    <property type="match status" value="1"/>
</dbReference>
<dbReference type="GO" id="GO:0005789">
    <property type="term" value="C:endoplasmic reticulum membrane"/>
    <property type="evidence" value="ECO:0007669"/>
    <property type="project" value="UniProtKB-SubCell"/>
</dbReference>
<dbReference type="InterPro" id="IPR000715">
    <property type="entry name" value="Glycosyl_transferase_4"/>
</dbReference>
<evidence type="ECO:0000256" key="4">
    <source>
        <dbReference type="ARBA" id="ARBA00009317"/>
    </source>
</evidence>
<evidence type="ECO:0000256" key="18">
    <source>
        <dbReference type="ARBA" id="ARBA00045078"/>
    </source>
</evidence>